<dbReference type="VEuPathDB" id="AmoebaDB:NfTy_049340"/>
<accession>A0A6A5C366</accession>
<sequence length="266" mass="29518">MNLQTNSSSSSNISTNVTQVITIDGMGQISPMSASDFDVLLLTHEHVQQTALALALIFSQEEPLAIGTSTSPPAYFPYAYDYCKRCAEGGLSHIAIDKSSNMVVGFHLCSDADEWVEPHSNDEGILLHLRLLDDLHAIYEESQQNNHHGKGTACDGGKKIFKICSAGTYAFARRVGLAKRMFNEALQLAKEKKYDCMMVECTGFASQALYAKIGFKEIARVNYEEYEVVDYLPNKVNGGIIERRRRPFKTIPTSVGTFINLMVMDL</sequence>
<dbReference type="EMBL" id="VFQX01000022">
    <property type="protein sequence ID" value="KAF0979955.1"/>
    <property type="molecule type" value="Genomic_DNA"/>
</dbReference>
<keyword evidence="2" id="KW-1185">Reference proteome</keyword>
<dbReference type="PANTHER" id="PTHR20905">
    <property type="entry name" value="N-ACETYLTRANSFERASE-RELATED"/>
    <property type="match status" value="1"/>
</dbReference>
<dbReference type="GeneID" id="68108326"/>
<dbReference type="InterPro" id="IPR016181">
    <property type="entry name" value="Acyl_CoA_acyltransferase"/>
</dbReference>
<dbReference type="VEuPathDB" id="AmoebaDB:NF0012500"/>
<dbReference type="Proteomes" id="UP000444721">
    <property type="component" value="Unassembled WGS sequence"/>
</dbReference>
<evidence type="ECO:0000313" key="1">
    <source>
        <dbReference type="EMBL" id="KAF0979955.1"/>
    </source>
</evidence>
<gene>
    <name evidence="1" type="ORF">FDP41_001108</name>
</gene>
<dbReference type="VEuPathDB" id="AmoebaDB:FDP41_001108"/>
<name>A0A6A5C366_NAEFO</name>
<dbReference type="PANTHER" id="PTHR20905:SF1">
    <property type="entry name" value="AT07410P-RELATED"/>
    <property type="match status" value="1"/>
</dbReference>
<organism evidence="1 2">
    <name type="scientific">Naegleria fowleri</name>
    <name type="common">Brain eating amoeba</name>
    <dbReference type="NCBI Taxonomy" id="5763"/>
    <lineage>
        <taxon>Eukaryota</taxon>
        <taxon>Discoba</taxon>
        <taxon>Heterolobosea</taxon>
        <taxon>Tetramitia</taxon>
        <taxon>Eutetramitia</taxon>
        <taxon>Vahlkampfiidae</taxon>
        <taxon>Naegleria</taxon>
    </lineage>
</organism>
<dbReference type="GO" id="GO:0008080">
    <property type="term" value="F:N-acetyltransferase activity"/>
    <property type="evidence" value="ECO:0007669"/>
    <property type="project" value="TreeGrafter"/>
</dbReference>
<dbReference type="RefSeq" id="XP_044564668.1">
    <property type="nucleotide sequence ID" value="XM_044701449.1"/>
</dbReference>
<dbReference type="OrthoDB" id="2115692at2759"/>
<dbReference type="SUPFAM" id="SSF55729">
    <property type="entry name" value="Acyl-CoA N-acyltransferases (Nat)"/>
    <property type="match status" value="1"/>
</dbReference>
<evidence type="ECO:0008006" key="3">
    <source>
        <dbReference type="Google" id="ProtNLM"/>
    </source>
</evidence>
<dbReference type="AlphaFoldDB" id="A0A6A5C366"/>
<protein>
    <recommendedName>
        <fullName evidence="3">N-acetyltransferase domain-containing protein</fullName>
    </recommendedName>
</protein>
<comment type="caution">
    <text evidence="1">The sequence shown here is derived from an EMBL/GenBank/DDBJ whole genome shotgun (WGS) entry which is preliminary data.</text>
</comment>
<dbReference type="Gene3D" id="3.40.630.30">
    <property type="match status" value="1"/>
</dbReference>
<proteinExistence type="predicted"/>
<dbReference type="OMA" id="MVECTGF"/>
<evidence type="ECO:0000313" key="2">
    <source>
        <dbReference type="Proteomes" id="UP000444721"/>
    </source>
</evidence>
<reference evidence="1 2" key="1">
    <citation type="journal article" date="2019" name="Sci. Rep.">
        <title>Nanopore sequencing improves the draft genome of the human pathogenic amoeba Naegleria fowleri.</title>
        <authorList>
            <person name="Liechti N."/>
            <person name="Schurch N."/>
            <person name="Bruggmann R."/>
            <person name="Wittwer M."/>
        </authorList>
    </citation>
    <scope>NUCLEOTIDE SEQUENCE [LARGE SCALE GENOMIC DNA]</scope>
    <source>
        <strain evidence="1 2">ATCC 30894</strain>
    </source>
</reference>